<keyword evidence="3" id="KW-1185">Reference proteome</keyword>
<evidence type="ECO:0000313" key="2">
    <source>
        <dbReference type="EnsemblMetazoa" id="CJA01669.1"/>
    </source>
</evidence>
<name>A0A8R1HJI6_CAEJA</name>
<reference evidence="3" key="1">
    <citation type="submission" date="2010-08" db="EMBL/GenBank/DDBJ databases">
        <authorList>
            <consortium name="Caenorhabditis japonica Sequencing Consortium"/>
            <person name="Wilson R.K."/>
        </authorList>
    </citation>
    <scope>NUCLEOTIDE SEQUENCE [LARGE SCALE GENOMIC DNA]</scope>
    <source>
        <strain evidence="3">DF5081</strain>
    </source>
</reference>
<sequence>MDIMFNLENTNKPPQFGVASKLRRHNSQRADHKKITLTDFAKLLCDYHEDLKVEAAQVVKQKKIAPLGLFCIKCNKDTENTTDLLNHTLDAHCPKQEKCLFSVAGIVRPHVMEMVNNAIKKQSEKTFVKKNVENCDKALSVCVTSPLATYLSISHLKIFMNAPPTSRATWQHKFVKYELTSGDTIYFAFTWVEKQMKKIKAARKQKNEKKREKELASKTHIVNLECNDLFFKNNRTEEQEKYMAKALKLPENYKTGDLQKAIFDMTCSGVHREIDETIQHSYKDTEDEDGRIMSKEERKLISTFSNKYLHTEKSRRPGALNKRYNMPNVQ</sequence>
<dbReference type="PANTHER" id="PTHR34850:SF3">
    <property type="entry name" value="C2H2-TYPE DOMAIN-CONTAINING PROTEIN-RELATED"/>
    <property type="match status" value="1"/>
</dbReference>
<proteinExistence type="predicted"/>
<feature type="coiled-coil region" evidence="1">
    <location>
        <begin position="192"/>
        <end position="219"/>
    </location>
</feature>
<dbReference type="OMA" id="CDINAFI"/>
<dbReference type="EnsemblMetazoa" id="CJA01669.1">
    <property type="protein sequence ID" value="CJA01669.1"/>
    <property type="gene ID" value="WBGene00120873"/>
</dbReference>
<accession>A0A8R1HJI6</accession>
<dbReference type="PANTHER" id="PTHR34850">
    <property type="entry name" value="PROTEIN CBG21297"/>
    <property type="match status" value="1"/>
</dbReference>
<dbReference type="Proteomes" id="UP000005237">
    <property type="component" value="Unassembled WGS sequence"/>
</dbReference>
<protein>
    <submittedName>
        <fullName evidence="2">Uncharacterized protein</fullName>
    </submittedName>
</protein>
<keyword evidence="1" id="KW-0175">Coiled coil</keyword>
<evidence type="ECO:0000256" key="1">
    <source>
        <dbReference type="SAM" id="Coils"/>
    </source>
</evidence>
<dbReference type="AlphaFoldDB" id="A0A8R1HJI6"/>
<evidence type="ECO:0000313" key="3">
    <source>
        <dbReference type="Proteomes" id="UP000005237"/>
    </source>
</evidence>
<reference evidence="2" key="2">
    <citation type="submission" date="2022-06" db="UniProtKB">
        <authorList>
            <consortium name="EnsemblMetazoa"/>
        </authorList>
    </citation>
    <scope>IDENTIFICATION</scope>
    <source>
        <strain evidence="2">DF5081</strain>
    </source>
</reference>
<organism evidence="2 3">
    <name type="scientific">Caenorhabditis japonica</name>
    <dbReference type="NCBI Taxonomy" id="281687"/>
    <lineage>
        <taxon>Eukaryota</taxon>
        <taxon>Metazoa</taxon>
        <taxon>Ecdysozoa</taxon>
        <taxon>Nematoda</taxon>
        <taxon>Chromadorea</taxon>
        <taxon>Rhabditida</taxon>
        <taxon>Rhabditina</taxon>
        <taxon>Rhabditomorpha</taxon>
        <taxon>Rhabditoidea</taxon>
        <taxon>Rhabditidae</taxon>
        <taxon>Peloderinae</taxon>
        <taxon>Caenorhabditis</taxon>
    </lineage>
</organism>